<keyword evidence="2" id="KW-0378">Hydrolase</keyword>
<reference evidence="2 3" key="1">
    <citation type="journal article" date="2020" name="Arch. Microbiol.">
        <title>Bradyrhizobium uaiense sp. nov., a new highly efficient cowpea symbiont.</title>
        <authorList>
            <person name="Cabral Michel D."/>
            <person name="Azarias Guimaraes A."/>
            <person name="Martins da Costa E."/>
            <person name="Soares de Carvalho T."/>
            <person name="Balsanelli E."/>
            <person name="Willems A."/>
            <person name="Maltempi de Souza E."/>
            <person name="de Souza Moreira F.M."/>
        </authorList>
    </citation>
    <scope>NUCLEOTIDE SEQUENCE [LARGE SCALE GENOMIC DNA]</scope>
    <source>
        <strain evidence="2 3">UFLA 03-164</strain>
    </source>
</reference>
<accession>A0A6P1BA28</accession>
<comment type="caution">
    <text evidence="2">The sequence shown here is derived from an EMBL/GenBank/DDBJ whole genome shotgun (WGS) entry which is preliminary data.</text>
</comment>
<name>A0A6P1BA28_9BRAD</name>
<dbReference type="Proteomes" id="UP000468531">
    <property type="component" value="Unassembled WGS sequence"/>
</dbReference>
<keyword evidence="2" id="KW-0540">Nuclease</keyword>
<dbReference type="InterPro" id="IPR044925">
    <property type="entry name" value="His-Me_finger_sf"/>
</dbReference>
<dbReference type="EMBL" id="VKHP01000009">
    <property type="protein sequence ID" value="NEU95074.1"/>
    <property type="molecule type" value="Genomic_DNA"/>
</dbReference>
<keyword evidence="2" id="KW-0255">Endonuclease</keyword>
<dbReference type="GO" id="GO:0004519">
    <property type="term" value="F:endonuclease activity"/>
    <property type="evidence" value="ECO:0007669"/>
    <property type="project" value="UniProtKB-KW"/>
</dbReference>
<dbReference type="SUPFAM" id="SSF54060">
    <property type="entry name" value="His-Me finger endonucleases"/>
    <property type="match status" value="1"/>
</dbReference>
<evidence type="ECO:0000313" key="2">
    <source>
        <dbReference type="EMBL" id="NEU95074.1"/>
    </source>
</evidence>
<evidence type="ECO:0000313" key="3">
    <source>
        <dbReference type="Proteomes" id="UP000468531"/>
    </source>
</evidence>
<gene>
    <name evidence="2" type="ORF">FNJ47_04320</name>
</gene>
<dbReference type="InterPro" id="IPR003615">
    <property type="entry name" value="HNH_nuc"/>
</dbReference>
<dbReference type="Gene3D" id="3.90.75.20">
    <property type="match status" value="1"/>
</dbReference>
<dbReference type="RefSeq" id="WP_163150952.1">
    <property type="nucleotide sequence ID" value="NZ_VKHP01000009.1"/>
</dbReference>
<evidence type="ECO:0000259" key="1">
    <source>
        <dbReference type="Pfam" id="PF13392"/>
    </source>
</evidence>
<dbReference type="AlphaFoldDB" id="A0A6P1BA28"/>
<keyword evidence="3" id="KW-1185">Reference proteome</keyword>
<feature type="domain" description="HNH nuclease" evidence="1">
    <location>
        <begin position="101"/>
        <end position="127"/>
    </location>
</feature>
<protein>
    <submittedName>
        <fullName evidence="2">HNH endonuclease</fullName>
    </submittedName>
</protein>
<proteinExistence type="predicted"/>
<organism evidence="2 3">
    <name type="scientific">Bradyrhizobium uaiense</name>
    <dbReference type="NCBI Taxonomy" id="2594946"/>
    <lineage>
        <taxon>Bacteria</taxon>
        <taxon>Pseudomonadati</taxon>
        <taxon>Pseudomonadota</taxon>
        <taxon>Alphaproteobacteria</taxon>
        <taxon>Hyphomicrobiales</taxon>
        <taxon>Nitrobacteraceae</taxon>
        <taxon>Bradyrhizobium</taxon>
    </lineage>
</organism>
<dbReference type="Pfam" id="PF13392">
    <property type="entry name" value="HNH_3"/>
    <property type="match status" value="1"/>
</dbReference>
<sequence length="160" mass="18817">MHGSFASVRPSEVASIERLLDSGLTPWRRIILSARDNVWSLVDACDYEWLSKNTWNVSWGSRTPWQLYAKRNVGPERATLRQHREIKIVRDPRSERFMRTHHVDHGNGQTLDNRDDNLAWCTHKQNMKNRRPRAAIPSLEQIVLELMRVHDIPFPQEVPF</sequence>